<dbReference type="RefSeq" id="WP_260902136.1">
    <property type="nucleotide sequence ID" value="NZ_JAOCZP010000002.1"/>
</dbReference>
<sequence length="80" mass="8416">MFPFERLHHMAATRGDGLRPELLALLRHRTAIEANPKVVEIGTQAGPSPMPALTGALPGNVLPFPAAAGGLEHGTRAKSK</sequence>
<organism evidence="1 2">
    <name type="scientific">Chelativorans salis</name>
    <dbReference type="NCBI Taxonomy" id="2978478"/>
    <lineage>
        <taxon>Bacteria</taxon>
        <taxon>Pseudomonadati</taxon>
        <taxon>Pseudomonadota</taxon>
        <taxon>Alphaproteobacteria</taxon>
        <taxon>Hyphomicrobiales</taxon>
        <taxon>Phyllobacteriaceae</taxon>
        <taxon>Chelativorans</taxon>
    </lineage>
</organism>
<proteinExistence type="predicted"/>
<keyword evidence="2" id="KW-1185">Reference proteome</keyword>
<dbReference type="EMBL" id="JAOCZP010000002">
    <property type="protein sequence ID" value="MCT7375287.1"/>
    <property type="molecule type" value="Genomic_DNA"/>
</dbReference>
<dbReference type="Proteomes" id="UP001320831">
    <property type="component" value="Unassembled WGS sequence"/>
</dbReference>
<comment type="caution">
    <text evidence="1">The sequence shown here is derived from an EMBL/GenBank/DDBJ whole genome shotgun (WGS) entry which is preliminary data.</text>
</comment>
<reference evidence="1 2" key="1">
    <citation type="submission" date="2022-09" db="EMBL/GenBank/DDBJ databases">
        <title>Chelativorans salina sp. nov., a novel slightly halophilic bacterium isolated from a saline lake sediment enrichment.</title>
        <authorList>
            <person name="Gao L."/>
            <person name="Fang B.-Z."/>
            <person name="Li W.-J."/>
        </authorList>
    </citation>
    <scope>NUCLEOTIDE SEQUENCE [LARGE SCALE GENOMIC DNA]</scope>
    <source>
        <strain evidence="1 2">EGI FJ00035</strain>
    </source>
</reference>
<evidence type="ECO:0000313" key="2">
    <source>
        <dbReference type="Proteomes" id="UP001320831"/>
    </source>
</evidence>
<accession>A0ABT2LLH8</accession>
<name>A0ABT2LLH8_9HYPH</name>
<gene>
    <name evidence="1" type="ORF">N5A92_09600</name>
</gene>
<evidence type="ECO:0000313" key="1">
    <source>
        <dbReference type="EMBL" id="MCT7375287.1"/>
    </source>
</evidence>
<protein>
    <submittedName>
        <fullName evidence="1">Uncharacterized protein</fullName>
    </submittedName>
</protein>